<protein>
    <recommendedName>
        <fullName evidence="6">JAB domain-containing protein</fullName>
    </recommendedName>
</protein>
<evidence type="ECO:0000256" key="4">
    <source>
        <dbReference type="ARBA" id="ARBA00022833"/>
    </source>
</evidence>
<evidence type="ECO:0000256" key="3">
    <source>
        <dbReference type="ARBA" id="ARBA00022801"/>
    </source>
</evidence>
<organism evidence="7 8">
    <name type="scientific">Notoacmeibacter ruber</name>
    <dbReference type="NCBI Taxonomy" id="2670375"/>
    <lineage>
        <taxon>Bacteria</taxon>
        <taxon>Pseudomonadati</taxon>
        <taxon>Pseudomonadota</taxon>
        <taxon>Alphaproteobacteria</taxon>
        <taxon>Hyphomicrobiales</taxon>
        <taxon>Notoacmeibacteraceae</taxon>
        <taxon>Notoacmeibacter</taxon>
    </lineage>
</organism>
<name>A0A3L7J2Y9_9HYPH</name>
<dbReference type="AlphaFoldDB" id="A0A3L7J2Y9"/>
<dbReference type="Gene3D" id="3.40.140.10">
    <property type="entry name" value="Cytidine Deaminase, domain 2"/>
    <property type="match status" value="1"/>
</dbReference>
<accession>A0A3L7J2Y9</accession>
<keyword evidence="3" id="KW-0378">Hydrolase</keyword>
<dbReference type="Pfam" id="PF14464">
    <property type="entry name" value="Prok-JAB"/>
    <property type="match status" value="1"/>
</dbReference>
<keyword evidence="4" id="KW-0862">Zinc</keyword>
<dbReference type="InterPro" id="IPR035985">
    <property type="entry name" value="Ubiquitin-activating_enz"/>
</dbReference>
<dbReference type="GO" id="GO:0006508">
    <property type="term" value="P:proteolysis"/>
    <property type="evidence" value="ECO:0007669"/>
    <property type="project" value="UniProtKB-KW"/>
</dbReference>
<dbReference type="RefSeq" id="WP_121646801.1">
    <property type="nucleotide sequence ID" value="NZ_RCWN01000004.1"/>
</dbReference>
<dbReference type="InterPro" id="IPR032865">
    <property type="entry name" value="Prok-E2_A"/>
</dbReference>
<evidence type="ECO:0000256" key="1">
    <source>
        <dbReference type="ARBA" id="ARBA00022670"/>
    </source>
</evidence>
<dbReference type="GO" id="GO:0008237">
    <property type="term" value="F:metallopeptidase activity"/>
    <property type="evidence" value="ECO:0007669"/>
    <property type="project" value="UniProtKB-KW"/>
</dbReference>
<keyword evidence="2" id="KW-0479">Metal-binding</keyword>
<dbReference type="GO" id="GO:0046872">
    <property type="term" value="F:metal ion binding"/>
    <property type="evidence" value="ECO:0007669"/>
    <property type="project" value="UniProtKB-KW"/>
</dbReference>
<gene>
    <name evidence="7" type="ORF">D8780_15615</name>
</gene>
<evidence type="ECO:0000313" key="7">
    <source>
        <dbReference type="EMBL" id="RLQ84840.1"/>
    </source>
</evidence>
<comment type="caution">
    <text evidence="7">The sequence shown here is derived from an EMBL/GenBank/DDBJ whole genome shotgun (WGS) entry which is preliminary data.</text>
</comment>
<reference evidence="7 8" key="1">
    <citation type="submission" date="2018-10" db="EMBL/GenBank/DDBJ databases">
        <title>Notoacmeibacter sp. M2BS9Y-3-1, whole genome shotgun sequence.</title>
        <authorList>
            <person name="Tuo L."/>
        </authorList>
    </citation>
    <scope>NUCLEOTIDE SEQUENCE [LARGE SCALE GENOMIC DNA]</scope>
    <source>
        <strain evidence="7 8">M2BS9Y-3-1</strain>
    </source>
</reference>
<proteinExistence type="predicted"/>
<dbReference type="SUPFAM" id="SSF102712">
    <property type="entry name" value="JAB1/MPN domain"/>
    <property type="match status" value="1"/>
</dbReference>
<dbReference type="Gene3D" id="3.40.50.720">
    <property type="entry name" value="NAD(P)-binding Rossmann-like Domain"/>
    <property type="match status" value="1"/>
</dbReference>
<dbReference type="EMBL" id="RCWN01000004">
    <property type="protein sequence ID" value="RLQ84840.1"/>
    <property type="molecule type" value="Genomic_DNA"/>
</dbReference>
<feature type="domain" description="JAB" evidence="6">
    <location>
        <begin position="631"/>
        <end position="747"/>
    </location>
</feature>
<evidence type="ECO:0000259" key="6">
    <source>
        <dbReference type="Pfam" id="PF14464"/>
    </source>
</evidence>
<dbReference type="Pfam" id="PF14457">
    <property type="entry name" value="Prok-E2_A"/>
    <property type="match status" value="1"/>
</dbReference>
<dbReference type="InterPro" id="IPR028090">
    <property type="entry name" value="JAB_dom_prok"/>
</dbReference>
<keyword evidence="8" id="KW-1185">Reference proteome</keyword>
<keyword evidence="5" id="KW-0482">Metalloprotease</keyword>
<evidence type="ECO:0000256" key="2">
    <source>
        <dbReference type="ARBA" id="ARBA00022723"/>
    </source>
</evidence>
<sequence length="762" mass="83422">MSAADLQRHADHFQRVVTGHPQCLAAGIEDIDDLSARLYVDVDVEMTLIERARGVSSNGVFKVERVWVVLTNAYPWQEPTFRFRRDFPRNLPHLYPGSSDEEPVPCLVDGAAGEYFNQFGMLELGIVYLFDQLAVWLARAAEGTLMDEAQGWEPTIRYQASGALIAETDFIRQRVSKDAGWTALKAGFHRFGRQDAVLGPDAEVFFDVENEPTALFAATKKRPVQLWSPSPERSYGKTVVGIFWSGRQPDGRPLVASEFLPETITSIADLIARADQLGFRSQFRSFVDGLERMLADQSCDYPIPIGIVFCARRPFDLMDRRTPIELLPYAIEVRPKIGRSTLFDGENGLHSAPIRCLEKTSPALLRQVANERERAATALIGCGSVGSKIALHLARAGIPVSAVTDKSNLVPHNMARYGPVAGPLPQPKADVVAENLRQLGQSPLVYRGDVLVGLADENIWKEVAPRHAEVVINSTASLLVREALSLTSVESLPPRVSEVALFGRGEGCFILHEGQGRNPNLVDLMAVLTGAATPHESALLFDEAHGLAQVQIGQGCGSLTMPMSDARLSSMTAIATEEIIDRWEEQEDGGHIAICVRDRDTSNLIWRHLAVPPLIEIPVAKTQWKVGLTVEVADRIRAEATGYAVVETGGILIGSCSARMKTITVVDTLPAPPDSTRSATNFVLGTEGARAAIRERHRRSGGGLLDIGTWHSHLEDVGPSKLDRETARQLADERAPPAILLIVTPTDFHCIMGTEEREHGIP</sequence>
<dbReference type="GO" id="GO:0008641">
    <property type="term" value="F:ubiquitin-like modifier activating enzyme activity"/>
    <property type="evidence" value="ECO:0007669"/>
    <property type="project" value="InterPro"/>
</dbReference>
<dbReference type="SUPFAM" id="SSF69572">
    <property type="entry name" value="Activating enzymes of the ubiquitin-like proteins"/>
    <property type="match status" value="1"/>
</dbReference>
<dbReference type="Proteomes" id="UP000281094">
    <property type="component" value="Unassembled WGS sequence"/>
</dbReference>
<evidence type="ECO:0000313" key="8">
    <source>
        <dbReference type="Proteomes" id="UP000281094"/>
    </source>
</evidence>
<keyword evidence="1" id="KW-0645">Protease</keyword>
<evidence type="ECO:0000256" key="5">
    <source>
        <dbReference type="ARBA" id="ARBA00023049"/>
    </source>
</evidence>